<feature type="transmembrane region" description="Helical" evidence="8">
    <location>
        <begin position="310"/>
        <end position="330"/>
    </location>
</feature>
<feature type="transmembrane region" description="Helical" evidence="8">
    <location>
        <begin position="145"/>
        <end position="167"/>
    </location>
</feature>
<organism evidence="11 12">
    <name type="scientific">Halapricum desulfuricans</name>
    <dbReference type="NCBI Taxonomy" id="2841257"/>
    <lineage>
        <taxon>Archaea</taxon>
        <taxon>Methanobacteriati</taxon>
        <taxon>Methanobacteriota</taxon>
        <taxon>Stenosarchaea group</taxon>
        <taxon>Halobacteria</taxon>
        <taxon>Halobacteriales</taxon>
        <taxon>Haloarculaceae</taxon>
        <taxon>Halapricum</taxon>
    </lineage>
</organism>
<comment type="subcellular location">
    <subcellularLocation>
        <location evidence="1">Cell membrane</location>
        <topology evidence="1">Multi-pass membrane protein</topology>
    </subcellularLocation>
</comment>
<dbReference type="PANTHER" id="PTHR33908">
    <property type="entry name" value="MANNOSYLTRANSFERASE YKCB-RELATED"/>
    <property type="match status" value="1"/>
</dbReference>
<dbReference type="GO" id="GO:0008610">
    <property type="term" value="P:lipid biosynthetic process"/>
    <property type="evidence" value="ECO:0007669"/>
    <property type="project" value="UniProtKB-ARBA"/>
</dbReference>
<gene>
    <name evidence="11" type="primary">arnT3</name>
    <name evidence="11" type="ORF">HSR121_1920</name>
</gene>
<feature type="domain" description="Glycosyltransferase RgtA/B/C/D-like" evidence="9">
    <location>
        <begin position="121"/>
        <end position="247"/>
    </location>
</feature>
<dbReference type="Pfam" id="PF25230">
    <property type="entry name" value="DUF7846"/>
    <property type="match status" value="1"/>
</dbReference>
<dbReference type="InterPro" id="IPR038731">
    <property type="entry name" value="RgtA/B/C-like"/>
</dbReference>
<evidence type="ECO:0000256" key="1">
    <source>
        <dbReference type="ARBA" id="ARBA00004651"/>
    </source>
</evidence>
<evidence type="ECO:0000256" key="6">
    <source>
        <dbReference type="ARBA" id="ARBA00022989"/>
    </source>
</evidence>
<evidence type="ECO:0000259" key="9">
    <source>
        <dbReference type="Pfam" id="PF13231"/>
    </source>
</evidence>
<name>A0A897N0P0_9EURY</name>
<evidence type="ECO:0000256" key="7">
    <source>
        <dbReference type="ARBA" id="ARBA00023136"/>
    </source>
</evidence>
<accession>A0A897N0P0</accession>
<dbReference type="GO" id="GO:0016763">
    <property type="term" value="F:pentosyltransferase activity"/>
    <property type="evidence" value="ECO:0007669"/>
    <property type="project" value="TreeGrafter"/>
</dbReference>
<feature type="transmembrane region" description="Helical" evidence="8">
    <location>
        <begin position="209"/>
        <end position="226"/>
    </location>
</feature>
<feature type="transmembrane region" description="Helical" evidence="8">
    <location>
        <begin position="106"/>
        <end position="133"/>
    </location>
</feature>
<keyword evidence="4 11" id="KW-0808">Transferase</keyword>
<feature type="transmembrane region" description="Helical" evidence="8">
    <location>
        <begin position="377"/>
        <end position="394"/>
    </location>
</feature>
<keyword evidence="5 8" id="KW-0812">Transmembrane</keyword>
<keyword evidence="6 8" id="KW-1133">Transmembrane helix</keyword>
<evidence type="ECO:0000313" key="11">
    <source>
        <dbReference type="EMBL" id="QSG06254.1"/>
    </source>
</evidence>
<feature type="transmembrane region" description="Helical" evidence="8">
    <location>
        <begin position="414"/>
        <end position="434"/>
    </location>
</feature>
<feature type="transmembrane region" description="Helical" evidence="8">
    <location>
        <begin position="238"/>
        <end position="257"/>
    </location>
</feature>
<dbReference type="InterPro" id="IPR050297">
    <property type="entry name" value="LipidA_mod_glycosyltrf_83"/>
</dbReference>
<dbReference type="GeneID" id="68855506"/>
<evidence type="ECO:0000313" key="12">
    <source>
        <dbReference type="Proteomes" id="UP000663525"/>
    </source>
</evidence>
<evidence type="ECO:0000256" key="8">
    <source>
        <dbReference type="SAM" id="Phobius"/>
    </source>
</evidence>
<proteinExistence type="predicted"/>
<protein>
    <submittedName>
        <fullName evidence="11">Glycosyltransferase of PMT family</fullName>
    </submittedName>
</protein>
<sequence length="687" mass="73645">MAGVETTARRLLATVREQTRDPETRWRIAVALLVAIGGATVLVLATRVFPYHSLNHDEGVYLQQARMLLDGQLFLRPPVPEAFRPWFFVESSEGMYSKYSPVVPALYAPALALGVPRATLALVGAGIVALVAAIGAELFDRPTGLLAGVVVLASPLFLVNAATFLPYAPTTLLNLLFAFSYLRADRTGSRRLAAAAGGAIGLAFFARPYTAVLFAAPFVLHALWTLRTRERDVWLRQVTVAAVGLVGVAAALGYNAVVTGSALEFPYHAFAPRDGVGFGTRELLGREIEYTPELAARSNARALETFARDWAPAGLLGVATAAVGLAIALRRRTPRRLALAGLVVSIPVGEAYFWGTLNILGEIADPGDGLIASLGPYYHFDLLVPLSLFAALALRTGGSYAWTALDRRLDPRKALAASLALAAVVAAVGGAAVVTTAADPIDRNRAVTDHYEAAYEPFEEQSFENALVFLPQPYGPWLNHPFQPLLNEPGYDGPAVYALEERPFEVVDSFLDRNLYRYSFRNPWPPIAGEPVEPRLRPIRLAEGDEVSLSIAAGLPTYAQSVSIVLESDDSRERTAVAADGDELALALAVGDGAATLDGPGIAQPVRVPVEGRATVDLELFVDYGTGAGFSYALSLPVETGDGTTRALSPRLQLCELAHRCDGAAAYVPDETRRGQFLHTTFEVTEQ</sequence>
<dbReference type="Pfam" id="PF13231">
    <property type="entry name" value="PMT_2"/>
    <property type="match status" value="1"/>
</dbReference>
<keyword evidence="7 8" id="KW-0472">Membrane</keyword>
<dbReference type="InterPro" id="IPR057168">
    <property type="entry name" value="DUF7846"/>
</dbReference>
<evidence type="ECO:0000256" key="4">
    <source>
        <dbReference type="ARBA" id="ARBA00022679"/>
    </source>
</evidence>
<keyword evidence="2" id="KW-1003">Cell membrane</keyword>
<dbReference type="PANTHER" id="PTHR33908:SF11">
    <property type="entry name" value="MEMBRANE PROTEIN"/>
    <property type="match status" value="1"/>
</dbReference>
<feature type="transmembrane region" description="Helical" evidence="8">
    <location>
        <begin position="337"/>
        <end position="357"/>
    </location>
</feature>
<evidence type="ECO:0000256" key="2">
    <source>
        <dbReference type="ARBA" id="ARBA00022475"/>
    </source>
</evidence>
<feature type="domain" description="DUF7846" evidence="10">
    <location>
        <begin position="466"/>
        <end position="634"/>
    </location>
</feature>
<feature type="transmembrane region" description="Helical" evidence="8">
    <location>
        <begin position="26"/>
        <end position="49"/>
    </location>
</feature>
<dbReference type="EMBL" id="CP064787">
    <property type="protein sequence ID" value="QSG06254.1"/>
    <property type="molecule type" value="Genomic_DNA"/>
</dbReference>
<dbReference type="GO" id="GO:0005886">
    <property type="term" value="C:plasma membrane"/>
    <property type="evidence" value="ECO:0007669"/>
    <property type="project" value="UniProtKB-SubCell"/>
</dbReference>
<dbReference type="Proteomes" id="UP000663525">
    <property type="component" value="Chromosome"/>
</dbReference>
<reference evidence="11" key="1">
    <citation type="submission" date="2020-11" db="EMBL/GenBank/DDBJ databases">
        <title>Carbohydrate-dependent, anaerobic sulfur respiration: A novel catabolism in halophilic archaea.</title>
        <authorList>
            <person name="Sorokin D.Y."/>
            <person name="Messina E."/>
            <person name="Smedile F."/>
            <person name="La Cono V."/>
            <person name="Hallsworth J.E."/>
            <person name="Yakimov M.M."/>
        </authorList>
    </citation>
    <scope>NUCLEOTIDE SEQUENCE</scope>
    <source>
        <strain evidence="11">HSR12-1</strain>
    </source>
</reference>
<dbReference type="RefSeq" id="WP_229112720.1">
    <property type="nucleotide sequence ID" value="NZ_CP064787.1"/>
</dbReference>
<dbReference type="AlphaFoldDB" id="A0A897N0P0"/>
<evidence type="ECO:0000256" key="5">
    <source>
        <dbReference type="ARBA" id="ARBA00022692"/>
    </source>
</evidence>
<keyword evidence="3" id="KW-0328">Glycosyltransferase</keyword>
<evidence type="ECO:0000259" key="10">
    <source>
        <dbReference type="Pfam" id="PF25230"/>
    </source>
</evidence>
<evidence type="ECO:0000256" key="3">
    <source>
        <dbReference type="ARBA" id="ARBA00022676"/>
    </source>
</evidence>